<dbReference type="GO" id="GO:0003677">
    <property type="term" value="F:DNA binding"/>
    <property type="evidence" value="ECO:0007669"/>
    <property type="project" value="InterPro"/>
</dbReference>
<dbReference type="InterPro" id="IPR010982">
    <property type="entry name" value="Lambda_DNA-bd_dom_sf"/>
</dbReference>
<evidence type="ECO:0000313" key="2">
    <source>
        <dbReference type="EMBL" id="MDA0563762.1"/>
    </source>
</evidence>
<name>A0A9X3NHZ6_9ACTN</name>
<evidence type="ECO:0000259" key="1">
    <source>
        <dbReference type="PROSITE" id="PS50943"/>
    </source>
</evidence>
<dbReference type="SUPFAM" id="SSF47413">
    <property type="entry name" value="lambda repressor-like DNA-binding domains"/>
    <property type="match status" value="1"/>
</dbReference>
<dbReference type="Pfam" id="PF13560">
    <property type="entry name" value="HTH_31"/>
    <property type="match status" value="1"/>
</dbReference>
<dbReference type="PROSITE" id="PS50943">
    <property type="entry name" value="HTH_CROC1"/>
    <property type="match status" value="1"/>
</dbReference>
<dbReference type="InterPro" id="IPR001387">
    <property type="entry name" value="Cro/C1-type_HTH"/>
</dbReference>
<protein>
    <submittedName>
        <fullName evidence="2">Helix-turn-helix transcriptional regulator</fullName>
    </submittedName>
</protein>
<dbReference type="RefSeq" id="WP_270071047.1">
    <property type="nucleotide sequence ID" value="NZ_JAJAQC010000007.1"/>
</dbReference>
<keyword evidence="3" id="KW-1185">Reference proteome</keyword>
<dbReference type="InterPro" id="IPR043917">
    <property type="entry name" value="DUF5753"/>
</dbReference>
<gene>
    <name evidence="2" type="ORF">LG943_05375</name>
</gene>
<evidence type="ECO:0000313" key="3">
    <source>
        <dbReference type="Proteomes" id="UP001140076"/>
    </source>
</evidence>
<sequence>MTEKPSKVWSRWGIELRKHRSRAGKTQAELADLVTISRPQLGKLESGTRTPSSAISGALDEALATGGVLQHLWSELKAQEEIPPDWRDFVMLERQATQVREYQPLMVPGLLQTEDYARTLLRQSVSVDDEEEVERLVQARMERYEALPRTLLTFVVDQPVLERVVGTADIMREQLTRLLELSNQRVRITVIPRDAPHRPLVGGSFRIMTLPTGGMVAHSEHPLGQVVVNQAKDVGKLFRYFDNLQSEALSPTASRELIDRMRGVLG</sequence>
<reference evidence="2" key="1">
    <citation type="submission" date="2021-10" db="EMBL/GenBank/DDBJ databases">
        <title>Streptomonospora sp. nov., isolated from mangrove soil.</title>
        <authorList>
            <person name="Chen X."/>
            <person name="Ge X."/>
            <person name="Liu W."/>
        </authorList>
    </citation>
    <scope>NUCLEOTIDE SEQUENCE</scope>
    <source>
        <strain evidence="2">S1-112</strain>
    </source>
</reference>
<accession>A0A9X3NHZ6</accession>
<proteinExistence type="predicted"/>
<comment type="caution">
    <text evidence="2">The sequence shown here is derived from an EMBL/GenBank/DDBJ whole genome shotgun (WGS) entry which is preliminary data.</text>
</comment>
<dbReference type="SMART" id="SM00530">
    <property type="entry name" value="HTH_XRE"/>
    <property type="match status" value="1"/>
</dbReference>
<dbReference type="Proteomes" id="UP001140076">
    <property type="component" value="Unassembled WGS sequence"/>
</dbReference>
<dbReference type="Pfam" id="PF19054">
    <property type="entry name" value="DUF5753"/>
    <property type="match status" value="1"/>
</dbReference>
<dbReference type="CDD" id="cd00093">
    <property type="entry name" value="HTH_XRE"/>
    <property type="match status" value="1"/>
</dbReference>
<organism evidence="2 3">
    <name type="scientific">Streptomonospora mangrovi</name>
    <dbReference type="NCBI Taxonomy" id="2883123"/>
    <lineage>
        <taxon>Bacteria</taxon>
        <taxon>Bacillati</taxon>
        <taxon>Actinomycetota</taxon>
        <taxon>Actinomycetes</taxon>
        <taxon>Streptosporangiales</taxon>
        <taxon>Nocardiopsidaceae</taxon>
        <taxon>Streptomonospora</taxon>
    </lineage>
</organism>
<dbReference type="EMBL" id="JAJAQC010000007">
    <property type="protein sequence ID" value="MDA0563762.1"/>
    <property type="molecule type" value="Genomic_DNA"/>
</dbReference>
<dbReference type="Gene3D" id="1.10.260.40">
    <property type="entry name" value="lambda repressor-like DNA-binding domains"/>
    <property type="match status" value="1"/>
</dbReference>
<dbReference type="AlphaFoldDB" id="A0A9X3NHZ6"/>
<feature type="domain" description="HTH cro/C1-type" evidence="1">
    <location>
        <begin position="16"/>
        <end position="52"/>
    </location>
</feature>